<accession>A0A941DMY4</accession>
<evidence type="ECO:0000313" key="5">
    <source>
        <dbReference type="Proteomes" id="UP000680067"/>
    </source>
</evidence>
<dbReference type="PANTHER" id="PTHR46797:SF1">
    <property type="entry name" value="METHYLPHOSPHONATE SYNTHASE"/>
    <property type="match status" value="1"/>
</dbReference>
<dbReference type="EMBL" id="JAGSPN010000007">
    <property type="protein sequence ID" value="MBR7782599.1"/>
    <property type="molecule type" value="Genomic_DNA"/>
</dbReference>
<organism evidence="4 5">
    <name type="scientific">Undibacterium luofuense</name>
    <dbReference type="NCBI Taxonomy" id="2828733"/>
    <lineage>
        <taxon>Bacteria</taxon>
        <taxon>Pseudomonadati</taxon>
        <taxon>Pseudomonadota</taxon>
        <taxon>Betaproteobacteria</taxon>
        <taxon>Burkholderiales</taxon>
        <taxon>Oxalobacteraceae</taxon>
        <taxon>Undibacterium</taxon>
    </lineage>
</organism>
<sequence length="110" mass="12029">MDAANKKETADKRNVVCTAIGQNLKKVRIAANKSQEVLAFDAEVDRTYISQIERGVGNPSVLTLANLCFALGITLSELFEPVNVSLKPDGISRKNNSSKSVQKIPKSRLR</sequence>
<keyword evidence="1" id="KW-0238">DNA-binding</keyword>
<dbReference type="GO" id="GO:0003677">
    <property type="term" value="F:DNA binding"/>
    <property type="evidence" value="ECO:0007669"/>
    <property type="project" value="UniProtKB-KW"/>
</dbReference>
<dbReference type="Pfam" id="PF01381">
    <property type="entry name" value="HTH_3"/>
    <property type="match status" value="1"/>
</dbReference>
<dbReference type="Proteomes" id="UP000680067">
    <property type="component" value="Unassembled WGS sequence"/>
</dbReference>
<dbReference type="GO" id="GO:0003700">
    <property type="term" value="F:DNA-binding transcription factor activity"/>
    <property type="evidence" value="ECO:0007669"/>
    <property type="project" value="TreeGrafter"/>
</dbReference>
<evidence type="ECO:0000256" key="2">
    <source>
        <dbReference type="SAM" id="MobiDB-lite"/>
    </source>
</evidence>
<name>A0A941DMY4_9BURK</name>
<feature type="domain" description="HTH cro/C1-type" evidence="3">
    <location>
        <begin position="24"/>
        <end position="78"/>
    </location>
</feature>
<dbReference type="PANTHER" id="PTHR46797">
    <property type="entry name" value="HTH-TYPE TRANSCRIPTIONAL REGULATOR"/>
    <property type="match status" value="1"/>
</dbReference>
<dbReference type="GO" id="GO:0005829">
    <property type="term" value="C:cytosol"/>
    <property type="evidence" value="ECO:0007669"/>
    <property type="project" value="TreeGrafter"/>
</dbReference>
<dbReference type="InterPro" id="IPR010982">
    <property type="entry name" value="Lambda_DNA-bd_dom_sf"/>
</dbReference>
<proteinExistence type="predicted"/>
<dbReference type="PROSITE" id="PS50943">
    <property type="entry name" value="HTH_CROC1"/>
    <property type="match status" value="1"/>
</dbReference>
<dbReference type="Gene3D" id="1.10.260.40">
    <property type="entry name" value="lambda repressor-like DNA-binding domains"/>
    <property type="match status" value="1"/>
</dbReference>
<dbReference type="SMART" id="SM00530">
    <property type="entry name" value="HTH_XRE"/>
    <property type="match status" value="1"/>
</dbReference>
<dbReference type="InterPro" id="IPR050807">
    <property type="entry name" value="TransReg_Diox_bact_type"/>
</dbReference>
<dbReference type="RefSeq" id="WP_212687914.1">
    <property type="nucleotide sequence ID" value="NZ_JAGSPN010000007.1"/>
</dbReference>
<evidence type="ECO:0000259" key="3">
    <source>
        <dbReference type="PROSITE" id="PS50943"/>
    </source>
</evidence>
<feature type="region of interest" description="Disordered" evidence="2">
    <location>
        <begin position="89"/>
        <end position="110"/>
    </location>
</feature>
<evidence type="ECO:0000256" key="1">
    <source>
        <dbReference type="ARBA" id="ARBA00023125"/>
    </source>
</evidence>
<dbReference type="SUPFAM" id="SSF47413">
    <property type="entry name" value="lambda repressor-like DNA-binding domains"/>
    <property type="match status" value="1"/>
</dbReference>
<dbReference type="InterPro" id="IPR001387">
    <property type="entry name" value="Cro/C1-type_HTH"/>
</dbReference>
<dbReference type="AlphaFoldDB" id="A0A941DMY4"/>
<gene>
    <name evidence="4" type="ORF">KDM89_10615</name>
</gene>
<dbReference type="CDD" id="cd00093">
    <property type="entry name" value="HTH_XRE"/>
    <property type="match status" value="1"/>
</dbReference>
<reference evidence="4" key="1">
    <citation type="submission" date="2021-04" db="EMBL/GenBank/DDBJ databases">
        <title>novel species isolated from subtropical streams in China.</title>
        <authorList>
            <person name="Lu H."/>
        </authorList>
    </citation>
    <scope>NUCLEOTIDE SEQUENCE</scope>
    <source>
        <strain evidence="4">LFS511W</strain>
    </source>
</reference>
<evidence type="ECO:0000313" key="4">
    <source>
        <dbReference type="EMBL" id="MBR7782599.1"/>
    </source>
</evidence>
<keyword evidence="5" id="KW-1185">Reference proteome</keyword>
<comment type="caution">
    <text evidence="4">The sequence shown here is derived from an EMBL/GenBank/DDBJ whole genome shotgun (WGS) entry which is preliminary data.</text>
</comment>
<protein>
    <submittedName>
        <fullName evidence="4">Helix-turn-helix transcriptional regulator</fullName>
    </submittedName>
</protein>